<reference evidence="2" key="2">
    <citation type="submission" date="2018-03" db="EMBL/GenBank/DDBJ databases">
        <title>The Triticum urartu genome reveals the dynamic nature of wheat genome evolution.</title>
        <authorList>
            <person name="Ling H."/>
            <person name="Ma B."/>
            <person name="Shi X."/>
            <person name="Liu H."/>
            <person name="Dong L."/>
            <person name="Sun H."/>
            <person name="Cao Y."/>
            <person name="Gao Q."/>
            <person name="Zheng S."/>
            <person name="Li Y."/>
            <person name="Yu Y."/>
            <person name="Du H."/>
            <person name="Qi M."/>
            <person name="Li Y."/>
            <person name="Yu H."/>
            <person name="Cui Y."/>
            <person name="Wang N."/>
            <person name="Chen C."/>
            <person name="Wu H."/>
            <person name="Zhao Y."/>
            <person name="Zhang J."/>
            <person name="Li Y."/>
            <person name="Zhou W."/>
            <person name="Zhang B."/>
            <person name="Hu W."/>
            <person name="Eijk M."/>
            <person name="Tang J."/>
            <person name="Witsenboer H."/>
            <person name="Zhao S."/>
            <person name="Li Z."/>
            <person name="Zhang A."/>
            <person name="Wang D."/>
            <person name="Liang C."/>
        </authorList>
    </citation>
    <scope>NUCLEOTIDE SEQUENCE [LARGE SCALE GENOMIC DNA]</scope>
    <source>
        <strain evidence="2">cv. G1812</strain>
    </source>
</reference>
<feature type="compositionally biased region" description="Acidic residues" evidence="1">
    <location>
        <begin position="63"/>
        <end position="75"/>
    </location>
</feature>
<dbReference type="EnsemblPlants" id="TuG1812G0500002877.01.T01">
    <property type="protein sequence ID" value="TuG1812G0500002877.01.T01.cds320803"/>
    <property type="gene ID" value="TuG1812G0500002877.01"/>
</dbReference>
<feature type="region of interest" description="Disordered" evidence="1">
    <location>
        <begin position="33"/>
        <end position="80"/>
    </location>
</feature>
<evidence type="ECO:0000313" key="2">
    <source>
        <dbReference type="EnsemblPlants" id="TuG1812G0500002877.01.T01.cds320803"/>
    </source>
</evidence>
<dbReference type="Gramene" id="TuG1812G0500002877.01.T01">
    <property type="protein sequence ID" value="TuG1812G0500002877.01.T01.cds320803"/>
    <property type="gene ID" value="TuG1812G0500002877.01"/>
</dbReference>
<reference evidence="2" key="3">
    <citation type="submission" date="2022-06" db="UniProtKB">
        <authorList>
            <consortium name="EnsemblPlants"/>
        </authorList>
    </citation>
    <scope>IDENTIFICATION</scope>
</reference>
<name>A0A8R7UGN6_TRIUA</name>
<evidence type="ECO:0000256" key="1">
    <source>
        <dbReference type="SAM" id="MobiDB-lite"/>
    </source>
</evidence>
<keyword evidence="3" id="KW-1185">Reference proteome</keyword>
<sequence>MSPHRHRNPVSPTRFRQLEHRFTDVLAGFASVAGARSTASSTSTGAGLGLSTTGVDTDTPGREEEEEEEEEDGDVESGPAKKQFWQRLCVAGLPGKPQLLAQSVISGARSSVGSSFL</sequence>
<gene>
    <name evidence="2" type="primary">LOC125509694</name>
</gene>
<proteinExistence type="predicted"/>
<protein>
    <submittedName>
        <fullName evidence="2">Uncharacterized protein</fullName>
    </submittedName>
</protein>
<evidence type="ECO:0000313" key="3">
    <source>
        <dbReference type="Proteomes" id="UP000015106"/>
    </source>
</evidence>
<accession>A0A8R7UGN6</accession>
<dbReference type="AlphaFoldDB" id="A0A8R7UGN6"/>
<dbReference type="Proteomes" id="UP000015106">
    <property type="component" value="Chromosome 5"/>
</dbReference>
<reference evidence="3" key="1">
    <citation type="journal article" date="2013" name="Nature">
        <title>Draft genome of the wheat A-genome progenitor Triticum urartu.</title>
        <authorList>
            <person name="Ling H.Q."/>
            <person name="Zhao S."/>
            <person name="Liu D."/>
            <person name="Wang J."/>
            <person name="Sun H."/>
            <person name="Zhang C."/>
            <person name="Fan H."/>
            <person name="Li D."/>
            <person name="Dong L."/>
            <person name="Tao Y."/>
            <person name="Gao C."/>
            <person name="Wu H."/>
            <person name="Li Y."/>
            <person name="Cui Y."/>
            <person name="Guo X."/>
            <person name="Zheng S."/>
            <person name="Wang B."/>
            <person name="Yu K."/>
            <person name="Liang Q."/>
            <person name="Yang W."/>
            <person name="Lou X."/>
            <person name="Chen J."/>
            <person name="Feng M."/>
            <person name="Jian J."/>
            <person name="Zhang X."/>
            <person name="Luo G."/>
            <person name="Jiang Y."/>
            <person name="Liu J."/>
            <person name="Wang Z."/>
            <person name="Sha Y."/>
            <person name="Zhang B."/>
            <person name="Wu H."/>
            <person name="Tang D."/>
            <person name="Shen Q."/>
            <person name="Xue P."/>
            <person name="Zou S."/>
            <person name="Wang X."/>
            <person name="Liu X."/>
            <person name="Wang F."/>
            <person name="Yang Y."/>
            <person name="An X."/>
            <person name="Dong Z."/>
            <person name="Zhang K."/>
            <person name="Zhang X."/>
            <person name="Luo M.C."/>
            <person name="Dvorak J."/>
            <person name="Tong Y."/>
            <person name="Wang J."/>
            <person name="Yang H."/>
            <person name="Li Z."/>
            <person name="Wang D."/>
            <person name="Zhang A."/>
            <person name="Wang J."/>
        </authorList>
    </citation>
    <scope>NUCLEOTIDE SEQUENCE</scope>
    <source>
        <strain evidence="3">cv. G1812</strain>
    </source>
</reference>
<organism evidence="2 3">
    <name type="scientific">Triticum urartu</name>
    <name type="common">Red wild einkorn</name>
    <name type="synonym">Crithodium urartu</name>
    <dbReference type="NCBI Taxonomy" id="4572"/>
    <lineage>
        <taxon>Eukaryota</taxon>
        <taxon>Viridiplantae</taxon>
        <taxon>Streptophyta</taxon>
        <taxon>Embryophyta</taxon>
        <taxon>Tracheophyta</taxon>
        <taxon>Spermatophyta</taxon>
        <taxon>Magnoliopsida</taxon>
        <taxon>Liliopsida</taxon>
        <taxon>Poales</taxon>
        <taxon>Poaceae</taxon>
        <taxon>BOP clade</taxon>
        <taxon>Pooideae</taxon>
        <taxon>Triticodae</taxon>
        <taxon>Triticeae</taxon>
        <taxon>Triticinae</taxon>
        <taxon>Triticum</taxon>
    </lineage>
</organism>
<feature type="compositionally biased region" description="Low complexity" evidence="1">
    <location>
        <begin position="33"/>
        <end position="55"/>
    </location>
</feature>